<dbReference type="OrthoDB" id="9782160at2"/>
<sequence>MTKAMIIGCGIGGPVLALALRKAGIDSVIYEAHQAGADGRGAFLNVASNALDALRVLGLHEEVMAAGIPTPEMVMWSGTGKRLGQVPNGLALDDGTVSHTITRADLYRIVRERALAAGVEIVYGKRLADADVTGRRAVARFEDGTEATGDLLIGADGVHSRTRAILDPGAPPARYCGLLSFGGIVRVPGFRGEPGVYNMVFGKRAFFGYAGAPSGDTWWFANLPRGDEEAMRRELAATSEDRWRAILVEAFSGDEGPFAEIVAGSSVGPVVPVYDMPPVPVWHRGRGVLTGDAGHATSPSSGQGAAMAIEDALVLAMCLRDLPDHERAFAAFERRRRERVERVVATSRRISNSKAAGPVARVMRDLMLPLFLKKAADPSRLDWQYRHHIDWYAGAA</sequence>
<feature type="domain" description="FAD-binding" evidence="3">
    <location>
        <begin position="2"/>
        <end position="345"/>
    </location>
</feature>
<evidence type="ECO:0000256" key="2">
    <source>
        <dbReference type="ARBA" id="ARBA00023033"/>
    </source>
</evidence>
<dbReference type="InterPro" id="IPR036188">
    <property type="entry name" value="FAD/NAD-bd_sf"/>
</dbReference>
<organism evidence="4 5">
    <name type="scientific">Bailinhaonella thermotolerans</name>
    <dbReference type="NCBI Taxonomy" id="1070861"/>
    <lineage>
        <taxon>Bacteria</taxon>
        <taxon>Bacillati</taxon>
        <taxon>Actinomycetota</taxon>
        <taxon>Actinomycetes</taxon>
        <taxon>Streptosporangiales</taxon>
        <taxon>Streptosporangiaceae</taxon>
        <taxon>Bailinhaonella</taxon>
    </lineage>
</organism>
<reference evidence="4 5" key="1">
    <citation type="submission" date="2018-09" db="EMBL/GenBank/DDBJ databases">
        <title>YIM 75507 draft genome.</title>
        <authorList>
            <person name="Tang S."/>
            <person name="Feng Y."/>
        </authorList>
    </citation>
    <scope>NUCLEOTIDE SEQUENCE [LARGE SCALE GENOMIC DNA]</scope>
    <source>
        <strain evidence="4 5">YIM 75507</strain>
    </source>
</reference>
<dbReference type="PRINTS" id="PR00420">
    <property type="entry name" value="RNGMNOXGNASE"/>
</dbReference>
<keyword evidence="2 4" id="KW-0503">Monooxygenase</keyword>
<protein>
    <submittedName>
        <fullName evidence="4">FAD-dependent monooxygenase</fullName>
    </submittedName>
</protein>
<evidence type="ECO:0000313" key="5">
    <source>
        <dbReference type="Proteomes" id="UP000265768"/>
    </source>
</evidence>
<keyword evidence="5" id="KW-1185">Reference proteome</keyword>
<dbReference type="InterPro" id="IPR002938">
    <property type="entry name" value="FAD-bd"/>
</dbReference>
<evidence type="ECO:0000259" key="3">
    <source>
        <dbReference type="Pfam" id="PF01494"/>
    </source>
</evidence>
<accession>A0A3A4AS30</accession>
<evidence type="ECO:0000313" key="4">
    <source>
        <dbReference type="EMBL" id="RJL32688.1"/>
    </source>
</evidence>
<comment type="caution">
    <text evidence="4">The sequence shown here is derived from an EMBL/GenBank/DDBJ whole genome shotgun (WGS) entry which is preliminary data.</text>
</comment>
<dbReference type="Proteomes" id="UP000265768">
    <property type="component" value="Unassembled WGS sequence"/>
</dbReference>
<dbReference type="InterPro" id="IPR050493">
    <property type="entry name" value="FAD-dep_Monooxygenase_BioMet"/>
</dbReference>
<dbReference type="GO" id="GO:0004497">
    <property type="term" value="F:monooxygenase activity"/>
    <property type="evidence" value="ECO:0007669"/>
    <property type="project" value="UniProtKB-KW"/>
</dbReference>
<gene>
    <name evidence="4" type="ORF">D5H75_14440</name>
</gene>
<name>A0A3A4AS30_9ACTN</name>
<dbReference type="PANTHER" id="PTHR13789">
    <property type="entry name" value="MONOOXYGENASE"/>
    <property type="match status" value="1"/>
</dbReference>
<dbReference type="Gene3D" id="3.50.50.60">
    <property type="entry name" value="FAD/NAD(P)-binding domain"/>
    <property type="match status" value="1"/>
</dbReference>
<keyword evidence="1" id="KW-0560">Oxidoreductase</keyword>
<dbReference type="Pfam" id="PF01494">
    <property type="entry name" value="FAD_binding_3"/>
    <property type="match status" value="1"/>
</dbReference>
<evidence type="ECO:0000256" key="1">
    <source>
        <dbReference type="ARBA" id="ARBA00023002"/>
    </source>
</evidence>
<proteinExistence type="predicted"/>
<dbReference type="SUPFAM" id="SSF51905">
    <property type="entry name" value="FAD/NAD(P)-binding domain"/>
    <property type="match status" value="1"/>
</dbReference>
<dbReference type="GO" id="GO:0071949">
    <property type="term" value="F:FAD binding"/>
    <property type="evidence" value="ECO:0007669"/>
    <property type="project" value="InterPro"/>
</dbReference>
<dbReference type="EMBL" id="QZEY01000004">
    <property type="protein sequence ID" value="RJL32688.1"/>
    <property type="molecule type" value="Genomic_DNA"/>
</dbReference>
<dbReference type="PANTHER" id="PTHR13789:SF309">
    <property type="entry name" value="PUTATIVE (AFU_ORTHOLOGUE AFUA_6G14510)-RELATED"/>
    <property type="match status" value="1"/>
</dbReference>
<dbReference type="AlphaFoldDB" id="A0A3A4AS30"/>
<dbReference type="RefSeq" id="WP_119926937.1">
    <property type="nucleotide sequence ID" value="NZ_QZEY01000004.1"/>
</dbReference>